<dbReference type="RefSeq" id="WP_136930293.1">
    <property type="nucleotide sequence ID" value="NZ_SSMQ01000017.1"/>
</dbReference>
<keyword evidence="3" id="KW-1185">Reference proteome</keyword>
<accession>A0A4U1JBH1</accession>
<gene>
    <name evidence="2" type="ORF">E8A74_18195</name>
</gene>
<feature type="chain" id="PRO_5020313988" evidence="1">
    <location>
        <begin position="22"/>
        <end position="164"/>
    </location>
</feature>
<dbReference type="AlphaFoldDB" id="A0A4U1JBH1"/>
<keyword evidence="1" id="KW-0732">Signal</keyword>
<sequence length="164" mass="16711">MKRASILVTLALLLGSSQSFAEETDEAPAPRYPPSSVRPKLIGGGLAITAIAYGVGFVAATSWPDAPGAESLKIPIVGPWMAIAENKCGDPTATDCSGSIWIRGLLTGLGGLAQIGGLALIAEGIIMKTEAVAPKPAEAEQSAFLMPVPIVAPNMTGLGLVGRF</sequence>
<evidence type="ECO:0000256" key="1">
    <source>
        <dbReference type="SAM" id="SignalP"/>
    </source>
</evidence>
<dbReference type="EMBL" id="SSMQ01000017">
    <property type="protein sequence ID" value="TKD07377.1"/>
    <property type="molecule type" value="Genomic_DNA"/>
</dbReference>
<organism evidence="2 3">
    <name type="scientific">Polyangium fumosum</name>
    <dbReference type="NCBI Taxonomy" id="889272"/>
    <lineage>
        <taxon>Bacteria</taxon>
        <taxon>Pseudomonadati</taxon>
        <taxon>Myxococcota</taxon>
        <taxon>Polyangia</taxon>
        <taxon>Polyangiales</taxon>
        <taxon>Polyangiaceae</taxon>
        <taxon>Polyangium</taxon>
    </lineage>
</organism>
<protein>
    <submittedName>
        <fullName evidence="2">Uncharacterized protein</fullName>
    </submittedName>
</protein>
<name>A0A4U1JBH1_9BACT</name>
<feature type="signal peptide" evidence="1">
    <location>
        <begin position="1"/>
        <end position="21"/>
    </location>
</feature>
<proteinExistence type="predicted"/>
<dbReference type="OrthoDB" id="5510675at2"/>
<comment type="caution">
    <text evidence="2">The sequence shown here is derived from an EMBL/GenBank/DDBJ whole genome shotgun (WGS) entry which is preliminary data.</text>
</comment>
<evidence type="ECO:0000313" key="2">
    <source>
        <dbReference type="EMBL" id="TKD07377.1"/>
    </source>
</evidence>
<reference evidence="2 3" key="1">
    <citation type="submission" date="2019-04" db="EMBL/GenBank/DDBJ databases">
        <authorList>
            <person name="Li Y."/>
            <person name="Wang J."/>
        </authorList>
    </citation>
    <scope>NUCLEOTIDE SEQUENCE [LARGE SCALE GENOMIC DNA]</scope>
    <source>
        <strain evidence="2 3">DSM 14668</strain>
    </source>
</reference>
<evidence type="ECO:0000313" key="3">
    <source>
        <dbReference type="Proteomes" id="UP000309215"/>
    </source>
</evidence>
<dbReference type="Proteomes" id="UP000309215">
    <property type="component" value="Unassembled WGS sequence"/>
</dbReference>